<organism evidence="3 4">
    <name type="scientific">Erysiphe neolycopersici</name>
    <dbReference type="NCBI Taxonomy" id="212602"/>
    <lineage>
        <taxon>Eukaryota</taxon>
        <taxon>Fungi</taxon>
        <taxon>Dikarya</taxon>
        <taxon>Ascomycota</taxon>
        <taxon>Pezizomycotina</taxon>
        <taxon>Leotiomycetes</taxon>
        <taxon>Erysiphales</taxon>
        <taxon>Erysiphaceae</taxon>
        <taxon>Erysiphe</taxon>
    </lineage>
</organism>
<feature type="binding site" evidence="2">
    <location>
        <position position="265"/>
    </location>
    <ligand>
        <name>a divalent metal cation</name>
        <dbReference type="ChEBI" id="CHEBI:60240"/>
        <label>1</label>
    </ligand>
</feature>
<dbReference type="GO" id="GO:0046872">
    <property type="term" value="F:metal ion binding"/>
    <property type="evidence" value="ECO:0007669"/>
    <property type="project" value="UniProtKB-KW"/>
</dbReference>
<dbReference type="Gene3D" id="3.40.1390.30">
    <property type="entry name" value="NIF3 (NGG1p interacting factor 3)-like"/>
    <property type="match status" value="1"/>
</dbReference>
<comment type="caution">
    <text evidence="3">The sequence shown here is derived from an EMBL/GenBank/DDBJ whole genome shotgun (WGS) entry which is preliminary data.</text>
</comment>
<dbReference type="EMBL" id="MCFK01005857">
    <property type="protein sequence ID" value="RKF59639.1"/>
    <property type="molecule type" value="Genomic_DNA"/>
</dbReference>
<evidence type="ECO:0000313" key="3">
    <source>
        <dbReference type="EMBL" id="RKF59639.1"/>
    </source>
</evidence>
<keyword evidence="4" id="KW-1185">Reference proteome</keyword>
<dbReference type="NCBIfam" id="TIGR00486">
    <property type="entry name" value="YbgI_SA1388"/>
    <property type="match status" value="1"/>
</dbReference>
<dbReference type="SUPFAM" id="SSF102705">
    <property type="entry name" value="NIF3 (NGG1p interacting factor 3)-like"/>
    <property type="match status" value="1"/>
</dbReference>
<evidence type="ECO:0000313" key="4">
    <source>
        <dbReference type="Proteomes" id="UP000286134"/>
    </source>
</evidence>
<gene>
    <name evidence="3" type="ORF">OnM2_058013</name>
</gene>
<feature type="binding site" evidence="2">
    <location>
        <position position="85"/>
    </location>
    <ligand>
        <name>a divalent metal cation</name>
        <dbReference type="ChEBI" id="CHEBI:60240"/>
        <label>1</label>
    </ligand>
</feature>
<dbReference type="STRING" id="212602.A0A420HQI3"/>
<reference evidence="3 4" key="1">
    <citation type="journal article" date="2018" name="BMC Genomics">
        <title>Comparative genome analyses reveal sequence features reflecting distinct modes of host-adaptation between dicot and monocot powdery mildew.</title>
        <authorList>
            <person name="Wu Y."/>
            <person name="Ma X."/>
            <person name="Pan Z."/>
            <person name="Kale S.D."/>
            <person name="Song Y."/>
            <person name="King H."/>
            <person name="Zhang Q."/>
            <person name="Presley C."/>
            <person name="Deng X."/>
            <person name="Wei C.I."/>
            <person name="Xiao S."/>
        </authorList>
    </citation>
    <scope>NUCLEOTIDE SEQUENCE [LARGE SCALE GENOMIC DNA]</scope>
    <source>
        <strain evidence="3">UMSG2</strain>
    </source>
</reference>
<protein>
    <submittedName>
        <fullName evidence="3">Protein NIF3-like protein</fullName>
    </submittedName>
</protein>
<proteinExistence type="inferred from homology"/>
<evidence type="ECO:0000256" key="2">
    <source>
        <dbReference type="PIRSR" id="PIRSR602678-1"/>
    </source>
</evidence>
<dbReference type="Proteomes" id="UP000286134">
    <property type="component" value="Unassembled WGS sequence"/>
</dbReference>
<dbReference type="GO" id="GO:0005739">
    <property type="term" value="C:mitochondrion"/>
    <property type="evidence" value="ECO:0007669"/>
    <property type="project" value="TreeGrafter"/>
</dbReference>
<dbReference type="FunFam" id="3.40.1390.30:FF:000001">
    <property type="entry name" value="GTP cyclohydrolase 1 type 2"/>
    <property type="match status" value="1"/>
</dbReference>
<dbReference type="PANTHER" id="PTHR13799">
    <property type="entry name" value="NGG1 INTERACTING FACTOR 3"/>
    <property type="match status" value="1"/>
</dbReference>
<accession>A0A420HQI3</accession>
<dbReference type="InterPro" id="IPR002678">
    <property type="entry name" value="DUF34/NIF3"/>
</dbReference>
<dbReference type="OrthoDB" id="3345469at2759"/>
<feature type="binding site" evidence="2">
    <location>
        <position position="123"/>
    </location>
    <ligand>
        <name>a divalent metal cation</name>
        <dbReference type="ChEBI" id="CHEBI:60240"/>
        <label>1</label>
    </ligand>
</feature>
<dbReference type="AlphaFoldDB" id="A0A420HQI3"/>
<keyword evidence="2" id="KW-0479">Metal-binding</keyword>
<dbReference type="InterPro" id="IPR036069">
    <property type="entry name" value="DUF34/NIF3_sf"/>
</dbReference>
<comment type="similarity">
    <text evidence="1">Belongs to the GTP cyclohydrolase I type 2/NIF3 family.</text>
</comment>
<feature type="binding site" evidence="2">
    <location>
        <position position="269"/>
    </location>
    <ligand>
        <name>a divalent metal cation</name>
        <dbReference type="ChEBI" id="CHEBI:60240"/>
        <label>1</label>
    </ligand>
</feature>
<name>A0A420HQI3_9PEZI</name>
<evidence type="ECO:0000256" key="1">
    <source>
        <dbReference type="ARBA" id="ARBA00006964"/>
    </source>
</evidence>
<sequence>MTIKKISRHLSPMEISPFTKIVVSAIQKLYPEKLADSTFDNTGLLLEAPYRPNYLRNSVLLTIDLTTAVANEAIARKDSAIIAYHPIIFRPLMSLTSRNTQQSTLLRLAQEGISVYCPHTAVDAAPNGLNDWLADIVTGKETESSSQISQSTRSLIKPISDSPTGFDGAGYGRIVKFNKPVSLKILLERITKGLNAMNGLSVAVPQAVIGTSKPNISISSVGICAGSGGFLLNGLDVDLLFTGELSHHEALAAIEAGKVVVTAGHSNTERIFLKSRMCSLLEEQIRQEIRQTGTKEDSSVEIADFSVDISKLDRDPYDLVRLYDEDWK</sequence>
<dbReference type="Pfam" id="PF01784">
    <property type="entry name" value="DUF34_NIF3"/>
    <property type="match status" value="1"/>
</dbReference>
<dbReference type="PANTHER" id="PTHR13799:SF13">
    <property type="entry name" value="NIF3-LIKE PROTEIN 1"/>
    <property type="match status" value="1"/>
</dbReference>